<name>A0ABU0E3J9_9FIRM</name>
<dbReference type="GO" id="GO:0004370">
    <property type="term" value="F:glycerol kinase activity"/>
    <property type="evidence" value="ECO:0007669"/>
    <property type="project" value="UniProtKB-EC"/>
</dbReference>
<dbReference type="SUPFAM" id="SSF53067">
    <property type="entry name" value="Actin-like ATPase domain"/>
    <property type="match status" value="2"/>
</dbReference>
<dbReference type="CDD" id="cd07769">
    <property type="entry name" value="ASKHA_NBD_FGGY_GK"/>
    <property type="match status" value="1"/>
</dbReference>
<comment type="caution">
    <text evidence="9">The sequence shown here is derived from an EMBL/GenBank/DDBJ whole genome shotgun (WGS) entry which is preliminary data.</text>
</comment>
<evidence type="ECO:0000256" key="2">
    <source>
        <dbReference type="ARBA" id="ARBA00022679"/>
    </source>
</evidence>
<dbReference type="PANTHER" id="PTHR10196">
    <property type="entry name" value="SUGAR KINASE"/>
    <property type="match status" value="1"/>
</dbReference>
<dbReference type="InterPro" id="IPR018485">
    <property type="entry name" value="FGGY_C"/>
</dbReference>
<feature type="domain" description="Carbohydrate kinase FGGY N-terminal" evidence="7">
    <location>
        <begin position="5"/>
        <end position="250"/>
    </location>
</feature>
<dbReference type="Proteomes" id="UP001230220">
    <property type="component" value="Unassembled WGS sequence"/>
</dbReference>
<dbReference type="Gene3D" id="3.30.420.40">
    <property type="match status" value="2"/>
</dbReference>
<accession>A0ABU0E3J9</accession>
<keyword evidence="4 9" id="KW-0418">Kinase</keyword>
<keyword evidence="2 9" id="KW-0808">Transferase</keyword>
<keyword evidence="3" id="KW-0547">Nucleotide-binding</keyword>
<dbReference type="PANTHER" id="PTHR10196:SF69">
    <property type="entry name" value="GLYCEROL KINASE"/>
    <property type="match status" value="1"/>
</dbReference>
<evidence type="ECO:0000256" key="6">
    <source>
        <dbReference type="ARBA" id="ARBA00043149"/>
    </source>
</evidence>
<dbReference type="InterPro" id="IPR018484">
    <property type="entry name" value="FGGY_N"/>
</dbReference>
<proteinExistence type="inferred from homology"/>
<evidence type="ECO:0000256" key="4">
    <source>
        <dbReference type="ARBA" id="ARBA00022777"/>
    </source>
</evidence>
<gene>
    <name evidence="9" type="ORF">J2S15_002215</name>
</gene>
<dbReference type="Pfam" id="PF02782">
    <property type="entry name" value="FGGY_C"/>
    <property type="match status" value="1"/>
</dbReference>
<sequence length="493" mass="55042">MNQFYILGIDQSTQGTKGVIVNENGLIVESGYISHQQIVNEKGWISHNPEEIYQNVLEICRQIITDSGIDTSKLLCLSLTNQRETTIAWSKRSGQSLCDAIVWQCSRAAEICKKYEAYENEVYSKTGLTLSPYYPASKIVWMLENVDIIKRAKEKNDLAFGTMDSYLMYNLTNGKSYKTDYSNASRTQLFNLKTLKWDTDICNVFGIQQASLPEVCDSDSIFGFTDLNGILDKEIPICGVLGDSHAALFGHGCHKAGSIKATYGTGSSVMLNTGTRYITSKHGLSTSLAWKINGKPTYVLEGNINYTGAVISWIKDNLNLIESTDEIDSVVKKANKDDTTYIVPAFTGLGAPHWKSNAKALICGMSSQTTKNEIVKATCESIAYQVNDIIESMRQETNIEIKSLYVDGGVSKNQYIMQFQSDISEVDLHIPNIQELSLLGVIYLAGISYNVWDYDKVKSFITYDDLTYLLDKDLREEKLNGWKEAISMTLKGC</sequence>
<evidence type="ECO:0000259" key="7">
    <source>
        <dbReference type="Pfam" id="PF00370"/>
    </source>
</evidence>
<protein>
    <recommendedName>
        <fullName evidence="6">ATP:glycerol 3-phosphotransferase</fullName>
    </recommendedName>
</protein>
<dbReference type="Pfam" id="PF00370">
    <property type="entry name" value="FGGY_N"/>
    <property type="match status" value="1"/>
</dbReference>
<feature type="domain" description="Carbohydrate kinase FGGY C-terminal" evidence="8">
    <location>
        <begin position="260"/>
        <end position="448"/>
    </location>
</feature>
<keyword evidence="5" id="KW-0067">ATP-binding</keyword>
<keyword evidence="10" id="KW-1185">Reference proteome</keyword>
<dbReference type="PIRSF" id="PIRSF000538">
    <property type="entry name" value="GlpK"/>
    <property type="match status" value="1"/>
</dbReference>
<reference evidence="9 10" key="1">
    <citation type="submission" date="2023-07" db="EMBL/GenBank/DDBJ databases">
        <title>Genomic Encyclopedia of Type Strains, Phase IV (KMG-IV): sequencing the most valuable type-strain genomes for metagenomic binning, comparative biology and taxonomic classification.</title>
        <authorList>
            <person name="Goeker M."/>
        </authorList>
    </citation>
    <scope>NUCLEOTIDE SEQUENCE [LARGE SCALE GENOMIC DNA]</scope>
    <source>
        <strain evidence="9 10">DSM 16784</strain>
    </source>
</reference>
<evidence type="ECO:0000259" key="8">
    <source>
        <dbReference type="Pfam" id="PF02782"/>
    </source>
</evidence>
<dbReference type="InterPro" id="IPR043129">
    <property type="entry name" value="ATPase_NBD"/>
</dbReference>
<dbReference type="EMBL" id="JAUSUR010000003">
    <property type="protein sequence ID" value="MDQ0361468.1"/>
    <property type="molecule type" value="Genomic_DNA"/>
</dbReference>
<dbReference type="NCBIfam" id="NF000756">
    <property type="entry name" value="PRK00047.1"/>
    <property type="match status" value="1"/>
</dbReference>
<dbReference type="PROSITE" id="PS00933">
    <property type="entry name" value="FGGY_KINASES_1"/>
    <property type="match status" value="1"/>
</dbReference>
<evidence type="ECO:0000313" key="10">
    <source>
        <dbReference type="Proteomes" id="UP001230220"/>
    </source>
</evidence>
<comment type="similarity">
    <text evidence="1">Belongs to the FGGY kinase family.</text>
</comment>
<dbReference type="InterPro" id="IPR000577">
    <property type="entry name" value="Carb_kinase_FGGY"/>
</dbReference>
<evidence type="ECO:0000256" key="1">
    <source>
        <dbReference type="ARBA" id="ARBA00009156"/>
    </source>
</evidence>
<evidence type="ECO:0000313" key="9">
    <source>
        <dbReference type="EMBL" id="MDQ0361468.1"/>
    </source>
</evidence>
<dbReference type="InterPro" id="IPR018483">
    <property type="entry name" value="Carb_kinase_FGGY_CS"/>
</dbReference>
<evidence type="ECO:0000256" key="5">
    <source>
        <dbReference type="ARBA" id="ARBA00022840"/>
    </source>
</evidence>
<evidence type="ECO:0000256" key="3">
    <source>
        <dbReference type="ARBA" id="ARBA00022741"/>
    </source>
</evidence>
<dbReference type="RefSeq" id="WP_307408212.1">
    <property type="nucleotide sequence ID" value="NZ_JAUSUR010000003.1"/>
</dbReference>
<organism evidence="9 10">
    <name type="scientific">Breznakia pachnodae</name>
    <dbReference type="NCBI Taxonomy" id="265178"/>
    <lineage>
        <taxon>Bacteria</taxon>
        <taxon>Bacillati</taxon>
        <taxon>Bacillota</taxon>
        <taxon>Erysipelotrichia</taxon>
        <taxon>Erysipelotrichales</taxon>
        <taxon>Erysipelotrichaceae</taxon>
        <taxon>Breznakia</taxon>
    </lineage>
</organism>